<dbReference type="Proteomes" id="UP001165685">
    <property type="component" value="Unassembled WGS sequence"/>
</dbReference>
<feature type="region of interest" description="Disordered" evidence="1">
    <location>
        <begin position="804"/>
        <end position="845"/>
    </location>
</feature>
<dbReference type="PANTHER" id="PTHR43615:SF1">
    <property type="entry name" value="PPDK_N DOMAIN-CONTAINING PROTEIN"/>
    <property type="match status" value="1"/>
</dbReference>
<dbReference type="RefSeq" id="WP_270676841.1">
    <property type="nucleotide sequence ID" value="NZ_JAQFWP010000009.1"/>
</dbReference>
<gene>
    <name evidence="4" type="ORF">O4U47_07075</name>
</gene>
<dbReference type="InterPro" id="IPR013815">
    <property type="entry name" value="ATP_grasp_subdomain_1"/>
</dbReference>
<feature type="domain" description="Pyruvate phosphate dikinase AMP/ATP-binding" evidence="3">
    <location>
        <begin position="52"/>
        <end position="186"/>
    </location>
</feature>
<accession>A0ABT4TI54</accession>
<dbReference type="InterPro" id="IPR002192">
    <property type="entry name" value="PPDK_AMP/ATP-bd"/>
</dbReference>
<feature type="domain" description="PEP-utilising enzyme mobile" evidence="2">
    <location>
        <begin position="738"/>
        <end position="808"/>
    </location>
</feature>
<organism evidence="4 5">
    <name type="scientific">Nocardiopsis suaedae</name>
    <dbReference type="NCBI Taxonomy" id="3018444"/>
    <lineage>
        <taxon>Bacteria</taxon>
        <taxon>Bacillati</taxon>
        <taxon>Actinomycetota</taxon>
        <taxon>Actinomycetes</taxon>
        <taxon>Streptosporangiales</taxon>
        <taxon>Nocardiopsidaceae</taxon>
        <taxon>Nocardiopsis</taxon>
    </lineage>
</organism>
<dbReference type="Pfam" id="PF00391">
    <property type="entry name" value="PEP-utilizers"/>
    <property type="match status" value="1"/>
</dbReference>
<comment type="caution">
    <text evidence="4">The sequence shown here is derived from an EMBL/GenBank/DDBJ whole genome shotgun (WGS) entry which is preliminary data.</text>
</comment>
<dbReference type="InterPro" id="IPR051549">
    <property type="entry name" value="PEP_Utilizing_Enz"/>
</dbReference>
<dbReference type="InterPro" id="IPR008279">
    <property type="entry name" value="PEP-util_enz_mobile_dom"/>
</dbReference>
<evidence type="ECO:0000256" key="1">
    <source>
        <dbReference type="SAM" id="MobiDB-lite"/>
    </source>
</evidence>
<dbReference type="Gene3D" id="3.50.30.10">
    <property type="entry name" value="Phosphohistidine domain"/>
    <property type="match status" value="1"/>
</dbReference>
<dbReference type="Pfam" id="PF01326">
    <property type="entry name" value="PPDK_N"/>
    <property type="match status" value="2"/>
</dbReference>
<dbReference type="PANTHER" id="PTHR43615">
    <property type="entry name" value="PHOSPHOENOLPYRUVATE SYNTHASE-RELATED"/>
    <property type="match status" value="1"/>
</dbReference>
<reference evidence="4" key="1">
    <citation type="submission" date="2023-01" db="EMBL/GenBank/DDBJ databases">
        <title>Draft genome sequence of Nocardiopsis sp. LSu2-4 isolated from halophytes.</title>
        <authorList>
            <person name="Duangmal K."/>
            <person name="Chantavorakit T."/>
        </authorList>
    </citation>
    <scope>NUCLEOTIDE SEQUENCE</scope>
    <source>
        <strain evidence="4">LSu2-4</strain>
    </source>
</reference>
<dbReference type="InterPro" id="IPR036637">
    <property type="entry name" value="Phosphohistidine_dom_sf"/>
</dbReference>
<dbReference type="SUPFAM" id="SSF56059">
    <property type="entry name" value="Glutathione synthetase ATP-binding domain-like"/>
    <property type="match status" value="1"/>
</dbReference>
<dbReference type="Gene3D" id="3.30.1490.20">
    <property type="entry name" value="ATP-grasp fold, A domain"/>
    <property type="match status" value="2"/>
</dbReference>
<evidence type="ECO:0000313" key="4">
    <source>
        <dbReference type="EMBL" id="MDA2804271.1"/>
    </source>
</evidence>
<protein>
    <submittedName>
        <fullName evidence="4">PEP-utilizing enzyme</fullName>
    </submittedName>
</protein>
<keyword evidence="5" id="KW-1185">Reference proteome</keyword>
<proteinExistence type="predicted"/>
<evidence type="ECO:0000259" key="2">
    <source>
        <dbReference type="Pfam" id="PF00391"/>
    </source>
</evidence>
<evidence type="ECO:0000259" key="3">
    <source>
        <dbReference type="Pfam" id="PF01326"/>
    </source>
</evidence>
<evidence type="ECO:0000313" key="5">
    <source>
        <dbReference type="Proteomes" id="UP001165685"/>
    </source>
</evidence>
<sequence>MHVVGLSEIDAGMLGLVGGKAVGLGGMIAAGERVPPGFCLTTEAHRAGAVPEEELAAAYAELGGGRVAVRSSATAEDLPDASFAGQQDTILGVEGVEELVEAVRRCWASLDSERAVAYRRDNDIDGGDAHMAVVVQRMVEAETAGVLFTADPLSGSRSVMVADAVYGLGTAVVDGTGVPDHYTMGAEGVDGPDDGCLTRAQVEELRAAGERLQRHFGSPQDAEWAYDADGVLWLLQSRAITTLFPLPEDAHLPQPRAYMEAGNIQGLLRPMTPMGFSMMETMLEEWLGNFMKAPRGGPAAPMMAGIGGRLYIDMTDFLRSRMMRPRLGSMAEVYGPRAKAGIEHLLKDTRFAPVSGLPYRMGPVLRLTLRYTGPAVAGIAHSLAKPAAARAKVDEAIRIMREDTPAPPPEGAPLAARLRYVENGVGNGTMFRGIMMLMWPLFSGIMLTALPSAVLKGIITEEEGDAALGGMPYNVTTEMDMALWRMATRAREHGDVFVSTPPEELAAAYWAGTLPDIGMEEFLRLYGHRAAAEVDIGMPRWGDDPSPLFATIANYLRVDDPEQAPDRRFARAAERAEAVIADVARRVRRRHRVRGRLGLFLMRRSRELTGLREVAKFAWLIPFWTIRRELVRIGEELVSRGLLERPEDTMFLKVPELRTIVEDGADLREKVAERRAFYRRELRRPEVPALLLSDGTDVEALLPAPPPEEGAMVGKPAAGGRATGRARVVRDPVGAHLEPGEILVAPTTDPGWTPLFMTAAGLVTETGSPIAHGPTVAREYGIPAVICLREATRRIKDGDLITVDGSAGTVTPVDEEEGASGAPGEGGGAEEASGGAGREHQHADR</sequence>
<dbReference type="Gene3D" id="3.30.470.20">
    <property type="entry name" value="ATP-grasp fold, B domain"/>
    <property type="match status" value="2"/>
</dbReference>
<dbReference type="SUPFAM" id="SSF52009">
    <property type="entry name" value="Phosphohistidine domain"/>
    <property type="match status" value="1"/>
</dbReference>
<feature type="domain" description="Pyruvate phosphate dikinase AMP/ATP-binding" evidence="3">
    <location>
        <begin position="195"/>
        <end position="242"/>
    </location>
</feature>
<dbReference type="EMBL" id="JAQFWP010000009">
    <property type="protein sequence ID" value="MDA2804271.1"/>
    <property type="molecule type" value="Genomic_DNA"/>
</dbReference>
<name>A0ABT4TI54_9ACTN</name>